<dbReference type="SUPFAM" id="SSF56112">
    <property type="entry name" value="Protein kinase-like (PK-like)"/>
    <property type="match status" value="1"/>
</dbReference>
<evidence type="ECO:0000313" key="7">
    <source>
        <dbReference type="EMBL" id="MBD8526464.1"/>
    </source>
</evidence>
<evidence type="ECO:0000313" key="8">
    <source>
        <dbReference type="Proteomes" id="UP000613768"/>
    </source>
</evidence>
<evidence type="ECO:0000256" key="4">
    <source>
        <dbReference type="ARBA" id="ARBA00022840"/>
    </source>
</evidence>
<evidence type="ECO:0000256" key="3">
    <source>
        <dbReference type="ARBA" id="ARBA00022777"/>
    </source>
</evidence>
<dbReference type="PANTHER" id="PTHR43289">
    <property type="entry name" value="MITOGEN-ACTIVATED PROTEIN KINASE KINASE KINASE 20-RELATED"/>
    <property type="match status" value="1"/>
</dbReference>
<protein>
    <submittedName>
        <fullName evidence="7">Serine/threonine protein kinase</fullName>
    </submittedName>
</protein>
<dbReference type="InterPro" id="IPR011990">
    <property type="entry name" value="TPR-like_helical_dom_sf"/>
</dbReference>
<dbReference type="EMBL" id="JACYTR010000023">
    <property type="protein sequence ID" value="MBD8526464.1"/>
    <property type="molecule type" value="Genomic_DNA"/>
</dbReference>
<dbReference type="PROSITE" id="PS50011">
    <property type="entry name" value="PROTEIN_KINASE_DOM"/>
    <property type="match status" value="1"/>
</dbReference>
<dbReference type="Gene3D" id="1.25.40.10">
    <property type="entry name" value="Tetratricopeptide repeat domain"/>
    <property type="match status" value="2"/>
</dbReference>
<comment type="caution">
    <text evidence="7">The sequence shown here is derived from an EMBL/GenBank/DDBJ whole genome shotgun (WGS) entry which is preliminary data.</text>
</comment>
<gene>
    <name evidence="7" type="ORF">IFO71_12015</name>
</gene>
<dbReference type="RefSeq" id="WP_192029884.1">
    <property type="nucleotide sequence ID" value="NZ_JACYTR010000023.1"/>
</dbReference>
<feature type="domain" description="Protein kinase" evidence="6">
    <location>
        <begin position="38"/>
        <end position="311"/>
    </location>
</feature>
<dbReference type="AlphaFoldDB" id="A0AAW3ZMS1"/>
<accession>A0AAW3ZMS1</accession>
<evidence type="ECO:0000256" key="2">
    <source>
        <dbReference type="ARBA" id="ARBA00022741"/>
    </source>
</evidence>
<dbReference type="SUPFAM" id="SSF48452">
    <property type="entry name" value="TPR-like"/>
    <property type="match status" value="2"/>
</dbReference>
<dbReference type="Gene3D" id="3.30.200.20">
    <property type="entry name" value="Phosphorylase Kinase, domain 1"/>
    <property type="match status" value="1"/>
</dbReference>
<dbReference type="Pfam" id="PF13424">
    <property type="entry name" value="TPR_12"/>
    <property type="match status" value="2"/>
</dbReference>
<keyword evidence="8" id="KW-1185">Reference proteome</keyword>
<name>A0AAW3ZMS1_9GAMM</name>
<dbReference type="CDD" id="cd14014">
    <property type="entry name" value="STKc_PknB_like"/>
    <property type="match status" value="1"/>
</dbReference>
<evidence type="ECO:0000256" key="5">
    <source>
        <dbReference type="PROSITE-ProRule" id="PRU10141"/>
    </source>
</evidence>
<dbReference type="InterPro" id="IPR017441">
    <property type="entry name" value="Protein_kinase_ATP_BS"/>
</dbReference>
<dbReference type="SMART" id="SM00220">
    <property type="entry name" value="S_TKc"/>
    <property type="match status" value="1"/>
</dbReference>
<dbReference type="InterPro" id="IPR011009">
    <property type="entry name" value="Kinase-like_dom_sf"/>
</dbReference>
<organism evidence="7 8">
    <name type="scientific">Pseudomarimonas arenosa</name>
    <dbReference type="NCBI Taxonomy" id="2774145"/>
    <lineage>
        <taxon>Bacteria</taxon>
        <taxon>Pseudomonadati</taxon>
        <taxon>Pseudomonadota</taxon>
        <taxon>Gammaproteobacteria</taxon>
        <taxon>Lysobacterales</taxon>
        <taxon>Lysobacteraceae</taxon>
        <taxon>Pseudomarimonas</taxon>
    </lineage>
</organism>
<dbReference type="GO" id="GO:0004674">
    <property type="term" value="F:protein serine/threonine kinase activity"/>
    <property type="evidence" value="ECO:0007669"/>
    <property type="project" value="UniProtKB-KW"/>
</dbReference>
<dbReference type="Proteomes" id="UP000613768">
    <property type="component" value="Unassembled WGS sequence"/>
</dbReference>
<keyword evidence="7" id="KW-0723">Serine/threonine-protein kinase</keyword>
<dbReference type="PROSITE" id="PS00107">
    <property type="entry name" value="PROTEIN_KINASE_ATP"/>
    <property type="match status" value="1"/>
</dbReference>
<dbReference type="InterPro" id="IPR008271">
    <property type="entry name" value="Ser/Thr_kinase_AS"/>
</dbReference>
<keyword evidence="1" id="KW-0808">Transferase</keyword>
<dbReference type="PANTHER" id="PTHR43289:SF6">
    <property type="entry name" value="SERINE_THREONINE-PROTEIN KINASE NEKL-3"/>
    <property type="match status" value="1"/>
</dbReference>
<dbReference type="Gene3D" id="1.10.510.10">
    <property type="entry name" value="Transferase(Phosphotransferase) domain 1"/>
    <property type="match status" value="1"/>
</dbReference>
<keyword evidence="4 5" id="KW-0067">ATP-binding</keyword>
<sequence>MQYEDGDKTDLLALTERVRKVHKEDKRTLSSGTCFGRYRIEALIGEGGMGAVYLATQTEPVKRSVAIKVCLERRLEDEDLSRFLVERQVLARMSHPAIAQLLDAGTLDDGTPFFVMEYVAGDRVTRFVRQRQLTVEQRIQLFCEFCHGVEHAHRRGVIHCDLKPSNLLVTEVEGRLQPKVIDFGIARAMAHESTQGTSAGTPGYMSPEQASGMVDLDTRTDVFSLGVLLYELLAERPFAQADAAAAPALEQRLLAFAGDAGRPELHSLKLSGLARSRWRELDAIVNRATAGAREQRYGSTAQLAEDLQLWLRREAIPAYSSSWIYRGACVLRRHALLATISGLALLSIAVLGAQLVAQYQEVSRQRDVAEETSRLLLSTFQAADPYTYPGASISVRELLIRSAGQVMQKPLEPTIKLRLLSALADVQANLELWDDVLVTRMEAEKLSDSAGVSRDDRADFALQRLRAMVDLEQWDEAANKLDRFASRFDLPPTHPLVLESQILRVEIWEATDQADRSAQLLRELEPLVRASDKPELRYRWARFRGRAAVLAQDGERALAPLNEAYRLAVDFWGEDDARTAATLSDLALAEALAGNLDQAEQHRRAIVAFSERLFGGDSVGLAVDLSNLGAFLQRRGERDKLVESVAVYQRALDIFRQRSGESSVDTATAANGLASALESLGEFDRASAAYRQAADAMRAARGDQHSLVGIVLHNWGRNELQAGRLASAERLLSESAPLLEQGLGKDHPRYAIWRHTMARLRLAQGERVDALVLIKAALPVLVAAYGEDSTEVKAGQATENAALEP</sequence>
<dbReference type="InterPro" id="IPR000719">
    <property type="entry name" value="Prot_kinase_dom"/>
</dbReference>
<proteinExistence type="predicted"/>
<evidence type="ECO:0000259" key="6">
    <source>
        <dbReference type="PROSITE" id="PS50011"/>
    </source>
</evidence>
<dbReference type="Pfam" id="PF00069">
    <property type="entry name" value="Pkinase"/>
    <property type="match status" value="1"/>
</dbReference>
<evidence type="ECO:0000256" key="1">
    <source>
        <dbReference type="ARBA" id="ARBA00022679"/>
    </source>
</evidence>
<dbReference type="GO" id="GO:0005524">
    <property type="term" value="F:ATP binding"/>
    <property type="evidence" value="ECO:0007669"/>
    <property type="project" value="UniProtKB-UniRule"/>
</dbReference>
<dbReference type="Pfam" id="PF13374">
    <property type="entry name" value="TPR_10"/>
    <property type="match status" value="1"/>
</dbReference>
<feature type="binding site" evidence="5">
    <location>
        <position position="68"/>
    </location>
    <ligand>
        <name>ATP</name>
        <dbReference type="ChEBI" id="CHEBI:30616"/>
    </ligand>
</feature>
<dbReference type="PROSITE" id="PS00108">
    <property type="entry name" value="PROTEIN_KINASE_ST"/>
    <property type="match status" value="1"/>
</dbReference>
<keyword evidence="2 5" id="KW-0547">Nucleotide-binding</keyword>
<reference evidence="7 8" key="1">
    <citation type="submission" date="2020-09" db="EMBL/GenBank/DDBJ databases">
        <title>Pseudoxanthomonas sp. CAU 1598 isolated from sand of Yaerae Beach.</title>
        <authorList>
            <person name="Kim W."/>
        </authorList>
    </citation>
    <scope>NUCLEOTIDE SEQUENCE [LARGE SCALE GENOMIC DNA]</scope>
    <source>
        <strain evidence="7 8">CAU 1598</strain>
    </source>
</reference>
<keyword evidence="3 7" id="KW-0418">Kinase</keyword>